<dbReference type="SUPFAM" id="SSF51735">
    <property type="entry name" value="NAD(P)-binding Rossmann-fold domains"/>
    <property type="match status" value="1"/>
</dbReference>
<dbReference type="InterPro" id="IPR057326">
    <property type="entry name" value="KR_dom"/>
</dbReference>
<evidence type="ECO:0000256" key="7">
    <source>
        <dbReference type="ARBA" id="ARBA00022919"/>
    </source>
</evidence>
<dbReference type="RefSeq" id="WP_188255071.1">
    <property type="nucleotide sequence ID" value="NZ_JABVCF010000006.1"/>
</dbReference>
<evidence type="ECO:0000313" key="14">
    <source>
        <dbReference type="Proteomes" id="UP000680348"/>
    </source>
</evidence>
<dbReference type="GO" id="GO:0047560">
    <property type="term" value="F:3-dehydrosphinganine reductase activity"/>
    <property type="evidence" value="ECO:0007669"/>
    <property type="project" value="UniProtKB-EC"/>
</dbReference>
<dbReference type="PRINTS" id="PR00081">
    <property type="entry name" value="GDHRDH"/>
</dbReference>
<comment type="pathway">
    <text evidence="2">Lipid metabolism; sphingolipid metabolism.</text>
</comment>
<dbReference type="InterPro" id="IPR036291">
    <property type="entry name" value="NAD(P)-bd_dom_sf"/>
</dbReference>
<keyword evidence="4" id="KW-0547">Nucleotide-binding</keyword>
<dbReference type="InterPro" id="IPR002347">
    <property type="entry name" value="SDR_fam"/>
</dbReference>
<keyword evidence="8" id="KW-0560">Oxidoreductase</keyword>
<comment type="caution">
    <text evidence="13">The sequence shown here is derived from an EMBL/GenBank/DDBJ whole genome shotgun (WGS) entry which is preliminary data.</text>
</comment>
<feature type="domain" description="Ketoreductase" evidence="12">
    <location>
        <begin position="2"/>
        <end position="186"/>
    </location>
</feature>
<sequence length="272" mass="28706">MAHVIITGGSSGIGAALARASAARGDDVTVIARTEAALAAQREALVSEFGKHGQRFAAQPADVGDAATLGSAIQQCERELGPCDTLITSAGIVIPGRFESVTSEEFENQIRINLLGTVNAVRAVYPGMKARRRGQILMVGSGLSLIGVYGYTAYCASKYAVAGFAEALRAEARPYGVTVSICFPPDTETPQLLAERSLRPPEAHAAIGAGGMRSADEVARAALAGLHRGRFAIYPGLQMKMLGMFGSVALPFLRPWFDRRILLVKRTSKGSD</sequence>
<reference evidence="13" key="1">
    <citation type="submission" date="2021-04" db="EMBL/GenBank/DDBJ databases">
        <title>Pseudaminobacter soli sp. nov., isolated from paddy soil contaminated by heavy metals.</title>
        <authorList>
            <person name="Zhang K."/>
        </authorList>
    </citation>
    <scope>NUCLEOTIDE SEQUENCE</scope>
    <source>
        <strain evidence="13">19-2017</strain>
    </source>
</reference>
<organism evidence="13 14">
    <name type="scientific">Pseudaminobacter soli</name>
    <name type="common">ex Zhang et al. 2022</name>
    <dbReference type="NCBI Taxonomy" id="2831468"/>
    <lineage>
        <taxon>Bacteria</taxon>
        <taxon>Pseudomonadati</taxon>
        <taxon>Pseudomonadota</taxon>
        <taxon>Alphaproteobacteria</taxon>
        <taxon>Hyphomicrobiales</taxon>
        <taxon>Phyllobacteriaceae</taxon>
        <taxon>Pseudaminobacter</taxon>
    </lineage>
</organism>
<evidence type="ECO:0000259" key="12">
    <source>
        <dbReference type="SMART" id="SM00822"/>
    </source>
</evidence>
<dbReference type="EMBL" id="JAGWCR010000006">
    <property type="protein sequence ID" value="MBS3649512.1"/>
    <property type="molecule type" value="Genomic_DNA"/>
</dbReference>
<evidence type="ECO:0000256" key="4">
    <source>
        <dbReference type="ARBA" id="ARBA00022741"/>
    </source>
</evidence>
<keyword evidence="14" id="KW-1185">Reference proteome</keyword>
<evidence type="ECO:0000256" key="2">
    <source>
        <dbReference type="ARBA" id="ARBA00004760"/>
    </source>
</evidence>
<dbReference type="SMART" id="SM00822">
    <property type="entry name" value="PKS_KR"/>
    <property type="match status" value="1"/>
</dbReference>
<dbReference type="Pfam" id="PF00106">
    <property type="entry name" value="adh_short"/>
    <property type="match status" value="1"/>
</dbReference>
<dbReference type="GO" id="GO:0000166">
    <property type="term" value="F:nucleotide binding"/>
    <property type="evidence" value="ECO:0007669"/>
    <property type="project" value="UniProtKB-KW"/>
</dbReference>
<dbReference type="GO" id="GO:0016020">
    <property type="term" value="C:membrane"/>
    <property type="evidence" value="ECO:0007669"/>
    <property type="project" value="GOC"/>
</dbReference>
<evidence type="ECO:0000256" key="1">
    <source>
        <dbReference type="ARBA" id="ARBA00004240"/>
    </source>
</evidence>
<evidence type="ECO:0000256" key="5">
    <source>
        <dbReference type="ARBA" id="ARBA00022824"/>
    </source>
</evidence>
<dbReference type="InterPro" id="IPR045022">
    <property type="entry name" value="KDSR-like"/>
</dbReference>
<evidence type="ECO:0000256" key="10">
    <source>
        <dbReference type="ARBA" id="ARBA00026112"/>
    </source>
</evidence>
<dbReference type="Proteomes" id="UP000680348">
    <property type="component" value="Unassembled WGS sequence"/>
</dbReference>
<dbReference type="GO" id="GO:0030148">
    <property type="term" value="P:sphingolipid biosynthetic process"/>
    <property type="evidence" value="ECO:0007669"/>
    <property type="project" value="InterPro"/>
</dbReference>
<gene>
    <name evidence="13" type="ORF">KEU06_12925</name>
</gene>
<evidence type="ECO:0000256" key="3">
    <source>
        <dbReference type="ARBA" id="ARBA00004991"/>
    </source>
</evidence>
<dbReference type="CDD" id="cd08939">
    <property type="entry name" value="KDSR-like_SDR_c"/>
    <property type="match status" value="1"/>
</dbReference>
<evidence type="ECO:0000256" key="11">
    <source>
        <dbReference type="RuleBase" id="RU000363"/>
    </source>
</evidence>
<keyword evidence="7" id="KW-0746">Sphingolipid metabolism</keyword>
<dbReference type="EC" id="1.1.1.102" evidence="10"/>
<dbReference type="GO" id="GO:0006666">
    <property type="term" value="P:3-keto-sphinganine metabolic process"/>
    <property type="evidence" value="ECO:0007669"/>
    <property type="project" value="InterPro"/>
</dbReference>
<keyword evidence="6" id="KW-0521">NADP</keyword>
<comment type="pathway">
    <text evidence="3">Sphingolipid metabolism.</text>
</comment>
<evidence type="ECO:0000256" key="8">
    <source>
        <dbReference type="ARBA" id="ARBA00023002"/>
    </source>
</evidence>
<comment type="similarity">
    <text evidence="11">Belongs to the short-chain dehydrogenases/reductases (SDR) family.</text>
</comment>
<accession>A0A942E6U0</accession>
<proteinExistence type="inferred from homology"/>
<keyword evidence="9" id="KW-0443">Lipid metabolism</keyword>
<dbReference type="PANTHER" id="PTHR43550:SF3">
    <property type="entry name" value="3-KETODIHYDROSPHINGOSINE REDUCTASE"/>
    <property type="match status" value="1"/>
</dbReference>
<dbReference type="PRINTS" id="PR00080">
    <property type="entry name" value="SDRFAMILY"/>
</dbReference>
<name>A0A942E6U0_9HYPH</name>
<protein>
    <recommendedName>
        <fullName evidence="10">3-dehydrosphinganine reductase</fullName>
        <ecNumber evidence="10">1.1.1.102</ecNumber>
    </recommendedName>
</protein>
<evidence type="ECO:0000256" key="9">
    <source>
        <dbReference type="ARBA" id="ARBA00023098"/>
    </source>
</evidence>
<keyword evidence="5" id="KW-0256">Endoplasmic reticulum</keyword>
<dbReference type="InterPro" id="IPR020904">
    <property type="entry name" value="Sc_DH/Rdtase_CS"/>
</dbReference>
<evidence type="ECO:0000256" key="6">
    <source>
        <dbReference type="ARBA" id="ARBA00022857"/>
    </source>
</evidence>
<dbReference type="PANTHER" id="PTHR43550">
    <property type="entry name" value="3-KETODIHYDROSPHINGOSINE REDUCTASE"/>
    <property type="match status" value="1"/>
</dbReference>
<dbReference type="AlphaFoldDB" id="A0A942E6U0"/>
<comment type="subcellular location">
    <subcellularLocation>
        <location evidence="1">Endoplasmic reticulum</location>
    </subcellularLocation>
</comment>
<evidence type="ECO:0000313" key="13">
    <source>
        <dbReference type="EMBL" id="MBS3649512.1"/>
    </source>
</evidence>
<dbReference type="PROSITE" id="PS00061">
    <property type="entry name" value="ADH_SHORT"/>
    <property type="match status" value="1"/>
</dbReference>
<dbReference type="Gene3D" id="3.40.50.720">
    <property type="entry name" value="NAD(P)-binding Rossmann-like Domain"/>
    <property type="match status" value="1"/>
</dbReference>